<keyword evidence="2" id="KW-1185">Reference proteome</keyword>
<protein>
    <submittedName>
        <fullName evidence="3">Secreted protein</fullName>
    </submittedName>
</protein>
<evidence type="ECO:0000313" key="2">
    <source>
        <dbReference type="Proteomes" id="UP000887569"/>
    </source>
</evidence>
<organism evidence="2 3">
    <name type="scientific">Parascaris univalens</name>
    <name type="common">Nematode worm</name>
    <dbReference type="NCBI Taxonomy" id="6257"/>
    <lineage>
        <taxon>Eukaryota</taxon>
        <taxon>Metazoa</taxon>
        <taxon>Ecdysozoa</taxon>
        <taxon>Nematoda</taxon>
        <taxon>Chromadorea</taxon>
        <taxon>Rhabditida</taxon>
        <taxon>Spirurina</taxon>
        <taxon>Ascaridomorpha</taxon>
        <taxon>Ascaridoidea</taxon>
        <taxon>Ascarididae</taxon>
        <taxon>Parascaris</taxon>
    </lineage>
</organism>
<proteinExistence type="predicted"/>
<sequence>MSIHCTLMPILLGWLVSRGQFFMDFARLASLCVTFSRHSPTMMANFLELLRLVFRVPLYLDKRYAHRCGEKAIEFISKHWFVVLCFYISVV</sequence>
<evidence type="ECO:0000313" key="3">
    <source>
        <dbReference type="WBParaSite" id="PgB08_g069_t03"/>
    </source>
</evidence>
<accession>A0A914ZSQ5</accession>
<dbReference type="WBParaSite" id="PgB08_g069_t03">
    <property type="protein sequence ID" value="PgB08_g069_t03"/>
    <property type="gene ID" value="PgB08_g069"/>
</dbReference>
<dbReference type="Proteomes" id="UP000887569">
    <property type="component" value="Unplaced"/>
</dbReference>
<feature type="signal peptide" evidence="1">
    <location>
        <begin position="1"/>
        <end position="19"/>
    </location>
</feature>
<keyword evidence="1" id="KW-0732">Signal</keyword>
<dbReference type="AlphaFoldDB" id="A0A914ZSQ5"/>
<reference evidence="3" key="1">
    <citation type="submission" date="2022-11" db="UniProtKB">
        <authorList>
            <consortium name="WormBaseParasite"/>
        </authorList>
    </citation>
    <scope>IDENTIFICATION</scope>
</reference>
<evidence type="ECO:0000256" key="1">
    <source>
        <dbReference type="SAM" id="SignalP"/>
    </source>
</evidence>
<name>A0A914ZSQ5_PARUN</name>
<feature type="chain" id="PRO_5037275584" evidence="1">
    <location>
        <begin position="20"/>
        <end position="91"/>
    </location>
</feature>